<feature type="non-terminal residue" evidence="1">
    <location>
        <position position="1"/>
    </location>
</feature>
<protein>
    <submittedName>
        <fullName evidence="1">Uncharacterized protein</fullName>
    </submittedName>
</protein>
<dbReference type="AlphaFoldDB" id="X1K0L7"/>
<name>X1K0L7_9ZZZZ</name>
<sequence>TGFTGTLQETLYFKLITLDYGIYTGGIETSGLTDGRFYLINITVVKLNFENTTFSFNLTLVNSQINIISISNQGGQLEPSGINNFYNSSVAVDITIDFNITDTESLNRTIARDASSYIVRFTNLVTGQNGILDNNFEFNLSTSTYIGTIITSGLPAGNYLINLSVVILNYKIFPLTFNLTIVLADSNIISITNIGGQLSPSGVDSFYESFIESNINIGFNITDANFGNILQIGASISY</sequence>
<comment type="caution">
    <text evidence="1">The sequence shown here is derived from an EMBL/GenBank/DDBJ whole genome shotgun (WGS) entry which is preliminary data.</text>
</comment>
<reference evidence="1" key="1">
    <citation type="journal article" date="2014" name="Front. Microbiol.">
        <title>High frequency of phylogenetically diverse reductive dehalogenase-homologous genes in deep subseafloor sedimentary metagenomes.</title>
        <authorList>
            <person name="Kawai M."/>
            <person name="Futagami T."/>
            <person name="Toyoda A."/>
            <person name="Takaki Y."/>
            <person name="Nishi S."/>
            <person name="Hori S."/>
            <person name="Arai W."/>
            <person name="Tsubouchi T."/>
            <person name="Morono Y."/>
            <person name="Uchiyama I."/>
            <person name="Ito T."/>
            <person name="Fujiyama A."/>
            <person name="Inagaki F."/>
            <person name="Takami H."/>
        </authorList>
    </citation>
    <scope>NUCLEOTIDE SEQUENCE</scope>
    <source>
        <strain evidence="1">Expedition CK06-06</strain>
    </source>
</reference>
<gene>
    <name evidence="1" type="ORF">S03H2_61476</name>
</gene>
<organism evidence="1">
    <name type="scientific">marine sediment metagenome</name>
    <dbReference type="NCBI Taxonomy" id="412755"/>
    <lineage>
        <taxon>unclassified sequences</taxon>
        <taxon>metagenomes</taxon>
        <taxon>ecological metagenomes</taxon>
    </lineage>
</organism>
<feature type="non-terminal residue" evidence="1">
    <location>
        <position position="238"/>
    </location>
</feature>
<evidence type="ECO:0000313" key="1">
    <source>
        <dbReference type="EMBL" id="GAH83834.1"/>
    </source>
</evidence>
<dbReference type="EMBL" id="BARU01039684">
    <property type="protein sequence ID" value="GAH83834.1"/>
    <property type="molecule type" value="Genomic_DNA"/>
</dbReference>
<proteinExistence type="predicted"/>
<accession>X1K0L7</accession>